<reference evidence="5 6" key="1">
    <citation type="submission" date="2019-06" db="EMBL/GenBank/DDBJ databases">
        <authorList>
            <person name="Livingstone P."/>
            <person name="Whitworth D."/>
        </authorList>
    </citation>
    <scope>NUCLEOTIDE SEQUENCE [LARGE SCALE GENOMIC DNA]</scope>
    <source>
        <strain evidence="5 6">AM401</strain>
    </source>
</reference>
<protein>
    <submittedName>
        <fullName evidence="5">OmpA family protein</fullName>
    </submittedName>
</protein>
<proteinExistence type="predicted"/>
<dbReference type="GO" id="GO:0016020">
    <property type="term" value="C:membrane"/>
    <property type="evidence" value="ECO:0007669"/>
    <property type="project" value="UniProtKB-SubCell"/>
</dbReference>
<feature type="compositionally biased region" description="Basic and acidic residues" evidence="3">
    <location>
        <begin position="1"/>
        <end position="15"/>
    </location>
</feature>
<evidence type="ECO:0000313" key="6">
    <source>
        <dbReference type="Proteomes" id="UP000315369"/>
    </source>
</evidence>
<keyword evidence="6" id="KW-1185">Reference proteome</keyword>
<dbReference type="OrthoDB" id="5166631at2"/>
<evidence type="ECO:0000256" key="3">
    <source>
        <dbReference type="SAM" id="MobiDB-lite"/>
    </source>
</evidence>
<dbReference type="InterPro" id="IPR006664">
    <property type="entry name" value="OMP_bac"/>
</dbReference>
<evidence type="ECO:0000256" key="2">
    <source>
        <dbReference type="ARBA" id="ARBA00023136"/>
    </source>
</evidence>
<evidence type="ECO:0000256" key="1">
    <source>
        <dbReference type="ARBA" id="ARBA00004370"/>
    </source>
</evidence>
<feature type="region of interest" description="Disordered" evidence="3">
    <location>
        <begin position="1"/>
        <end position="38"/>
    </location>
</feature>
<dbReference type="PRINTS" id="PR01021">
    <property type="entry name" value="OMPADOMAIN"/>
</dbReference>
<dbReference type="SUPFAM" id="SSF103088">
    <property type="entry name" value="OmpA-like"/>
    <property type="match status" value="1"/>
</dbReference>
<dbReference type="InterPro" id="IPR006665">
    <property type="entry name" value="OmpA-like"/>
</dbReference>
<evidence type="ECO:0000313" key="5">
    <source>
        <dbReference type="EMBL" id="TQF13240.1"/>
    </source>
</evidence>
<evidence type="ECO:0000259" key="4">
    <source>
        <dbReference type="Pfam" id="PF00691"/>
    </source>
</evidence>
<sequence>MCCSTKDVRPGEHHSAASAETEVAGMKMMSPRGRGAESPGFLARGFSVERSAAASCGAGRREPPARVDFLLEGLARAVKERLEFNFQQQRSGGARMSHSKVTARKLTSGLGLPTGEAHTLVLKRRAAVVVELDDLNFHSGSAVLLPAPHARENWREGHTGGLMCVIRALEYALEKKQTLLVAGHTDSVGGDGSNRALSKARAQNVHDFLTGDKAGWASSCAEHTVQDYQTVLTWVADEYGWNCDPGGIDGQHGKRTTAALEAFRKAVEAAHGSKPPDSRAPGVEDWKAVFQLYETYVAGRVDLKAARGALSFATPAVLGCGEDWPIEGQGQDNLRSQVNRRVELVFFEEPPPDFSRQSPPGAQLYGAQGGYQRSYLPITPRHTFFFSV</sequence>
<dbReference type="EMBL" id="VIFM01000107">
    <property type="protein sequence ID" value="TQF13240.1"/>
    <property type="molecule type" value="Genomic_DNA"/>
</dbReference>
<organism evidence="5 6">
    <name type="scientific">Myxococcus llanfairpwllgwyngyllgogerychwyrndrobwllllantysiliogogogochensis</name>
    <dbReference type="NCBI Taxonomy" id="2590453"/>
    <lineage>
        <taxon>Bacteria</taxon>
        <taxon>Pseudomonadati</taxon>
        <taxon>Myxococcota</taxon>
        <taxon>Myxococcia</taxon>
        <taxon>Myxococcales</taxon>
        <taxon>Cystobacterineae</taxon>
        <taxon>Myxococcaceae</taxon>
        <taxon>Myxococcus</taxon>
    </lineage>
</organism>
<dbReference type="AlphaFoldDB" id="A0A540WWC3"/>
<gene>
    <name evidence="5" type="ORF">FJV41_24900</name>
</gene>
<comment type="subcellular location">
    <subcellularLocation>
        <location evidence="1">Membrane</location>
    </subcellularLocation>
</comment>
<feature type="domain" description="OmpA-like" evidence="4">
    <location>
        <begin position="173"/>
        <end position="210"/>
    </location>
</feature>
<keyword evidence="2" id="KW-0472">Membrane</keyword>
<dbReference type="Pfam" id="PF00691">
    <property type="entry name" value="OmpA"/>
    <property type="match status" value="1"/>
</dbReference>
<accession>A0A540WWC3</accession>
<comment type="caution">
    <text evidence="5">The sequence shown here is derived from an EMBL/GenBank/DDBJ whole genome shotgun (WGS) entry which is preliminary data.</text>
</comment>
<dbReference type="InterPro" id="IPR036737">
    <property type="entry name" value="OmpA-like_sf"/>
</dbReference>
<dbReference type="Gene3D" id="3.30.1330.60">
    <property type="entry name" value="OmpA-like domain"/>
    <property type="match status" value="1"/>
</dbReference>
<dbReference type="Proteomes" id="UP000315369">
    <property type="component" value="Unassembled WGS sequence"/>
</dbReference>
<name>A0A540WWC3_9BACT</name>